<dbReference type="OrthoDB" id="2016582at2759"/>
<evidence type="ECO:0000313" key="2">
    <source>
        <dbReference type="EMBL" id="OXA39037.1"/>
    </source>
</evidence>
<dbReference type="Proteomes" id="UP000198287">
    <property type="component" value="Unassembled WGS sequence"/>
</dbReference>
<protein>
    <submittedName>
        <fullName evidence="2">Uncharacterized protein</fullName>
    </submittedName>
</protein>
<organism evidence="2 3">
    <name type="scientific">Folsomia candida</name>
    <name type="common">Springtail</name>
    <dbReference type="NCBI Taxonomy" id="158441"/>
    <lineage>
        <taxon>Eukaryota</taxon>
        <taxon>Metazoa</taxon>
        <taxon>Ecdysozoa</taxon>
        <taxon>Arthropoda</taxon>
        <taxon>Hexapoda</taxon>
        <taxon>Collembola</taxon>
        <taxon>Entomobryomorpha</taxon>
        <taxon>Isotomoidea</taxon>
        <taxon>Isotomidae</taxon>
        <taxon>Proisotominae</taxon>
        <taxon>Folsomia</taxon>
    </lineage>
</organism>
<keyword evidence="1" id="KW-0472">Membrane</keyword>
<keyword evidence="3" id="KW-1185">Reference proteome</keyword>
<dbReference type="AlphaFoldDB" id="A0A226D2T8"/>
<feature type="transmembrane region" description="Helical" evidence="1">
    <location>
        <begin position="126"/>
        <end position="150"/>
    </location>
</feature>
<sequence length="265" mass="31056">MENARMDALTYTCADTYAPSHLPDTIIHQGATANKAEDAKKKKYAFLMDRFIFVPVAMETSGGFASEGLSFLREVGRRIGARTGQANATTFLIQRLSLATQRGNVASILGTSPKEKSWRRFTISKFSFYDFFYGFFYDFSTIFLRFLSFLRLPPLKSCNQDLARHDKDWTMISDRRDFSRRSGFQSIELVTSKYFRKRNFLYSPDFHILRQYFPNSPFVLIVVPSFKIKRLESYPLFKPQKQRLTVFESHDWLFQSVDWILYPLY</sequence>
<proteinExistence type="predicted"/>
<dbReference type="EMBL" id="LNIX01000041">
    <property type="protein sequence ID" value="OXA39037.1"/>
    <property type="molecule type" value="Genomic_DNA"/>
</dbReference>
<comment type="caution">
    <text evidence="2">The sequence shown here is derived from an EMBL/GenBank/DDBJ whole genome shotgun (WGS) entry which is preliminary data.</text>
</comment>
<accession>A0A226D2T8</accession>
<keyword evidence="1" id="KW-0812">Transmembrane</keyword>
<gene>
    <name evidence="2" type="ORF">Fcan01_26141</name>
</gene>
<keyword evidence="1" id="KW-1133">Transmembrane helix</keyword>
<evidence type="ECO:0000256" key="1">
    <source>
        <dbReference type="SAM" id="Phobius"/>
    </source>
</evidence>
<evidence type="ECO:0000313" key="3">
    <source>
        <dbReference type="Proteomes" id="UP000198287"/>
    </source>
</evidence>
<name>A0A226D2T8_FOLCA</name>
<reference evidence="2 3" key="1">
    <citation type="submission" date="2015-12" db="EMBL/GenBank/DDBJ databases">
        <title>The genome of Folsomia candida.</title>
        <authorList>
            <person name="Faddeeva A."/>
            <person name="Derks M.F."/>
            <person name="Anvar Y."/>
            <person name="Smit S."/>
            <person name="Van Straalen N."/>
            <person name="Roelofs D."/>
        </authorList>
    </citation>
    <scope>NUCLEOTIDE SEQUENCE [LARGE SCALE GENOMIC DNA]</scope>
    <source>
        <strain evidence="2 3">VU population</strain>
        <tissue evidence="2">Whole body</tissue>
    </source>
</reference>